<protein>
    <submittedName>
        <fullName evidence="1">Type I phosphodiesterase / nucleotide pyrophosphatase</fullName>
    </submittedName>
</protein>
<dbReference type="KEGG" id="tpla:ElP_33440"/>
<accession>A0A518H3K8</accession>
<organism evidence="1 2">
    <name type="scientific">Tautonia plasticadhaerens</name>
    <dbReference type="NCBI Taxonomy" id="2527974"/>
    <lineage>
        <taxon>Bacteria</taxon>
        <taxon>Pseudomonadati</taxon>
        <taxon>Planctomycetota</taxon>
        <taxon>Planctomycetia</taxon>
        <taxon>Isosphaerales</taxon>
        <taxon>Isosphaeraceae</taxon>
        <taxon>Tautonia</taxon>
    </lineage>
</organism>
<dbReference type="EMBL" id="CP036426">
    <property type="protein sequence ID" value="QDV35441.1"/>
    <property type="molecule type" value="Genomic_DNA"/>
</dbReference>
<evidence type="ECO:0000313" key="1">
    <source>
        <dbReference type="EMBL" id="QDV35441.1"/>
    </source>
</evidence>
<dbReference type="Proteomes" id="UP000317835">
    <property type="component" value="Chromosome"/>
</dbReference>
<dbReference type="Gene3D" id="3.40.720.10">
    <property type="entry name" value="Alkaline Phosphatase, subunit A"/>
    <property type="match status" value="1"/>
</dbReference>
<dbReference type="OrthoDB" id="228738at2"/>
<keyword evidence="2" id="KW-1185">Reference proteome</keyword>
<reference evidence="1 2" key="1">
    <citation type="submission" date="2019-02" db="EMBL/GenBank/DDBJ databases">
        <title>Deep-cultivation of Planctomycetes and their phenomic and genomic characterization uncovers novel biology.</title>
        <authorList>
            <person name="Wiegand S."/>
            <person name="Jogler M."/>
            <person name="Boedeker C."/>
            <person name="Pinto D."/>
            <person name="Vollmers J."/>
            <person name="Rivas-Marin E."/>
            <person name="Kohn T."/>
            <person name="Peeters S.H."/>
            <person name="Heuer A."/>
            <person name="Rast P."/>
            <person name="Oberbeckmann S."/>
            <person name="Bunk B."/>
            <person name="Jeske O."/>
            <person name="Meyerdierks A."/>
            <person name="Storesund J.E."/>
            <person name="Kallscheuer N."/>
            <person name="Luecker S."/>
            <person name="Lage O.M."/>
            <person name="Pohl T."/>
            <person name="Merkel B.J."/>
            <person name="Hornburger P."/>
            <person name="Mueller R.-W."/>
            <person name="Bruemmer F."/>
            <person name="Labrenz M."/>
            <person name="Spormann A.M."/>
            <person name="Op den Camp H."/>
            <person name="Overmann J."/>
            <person name="Amann R."/>
            <person name="Jetten M.S.M."/>
            <person name="Mascher T."/>
            <person name="Medema M.H."/>
            <person name="Devos D.P."/>
            <person name="Kaster A.-K."/>
            <person name="Ovreas L."/>
            <person name="Rohde M."/>
            <person name="Galperin M.Y."/>
            <person name="Jogler C."/>
        </authorList>
    </citation>
    <scope>NUCLEOTIDE SEQUENCE [LARGE SCALE GENOMIC DNA]</scope>
    <source>
        <strain evidence="1 2">ElP</strain>
    </source>
</reference>
<dbReference type="SUPFAM" id="SSF53649">
    <property type="entry name" value="Alkaline phosphatase-like"/>
    <property type="match status" value="1"/>
</dbReference>
<evidence type="ECO:0000313" key="2">
    <source>
        <dbReference type="Proteomes" id="UP000317835"/>
    </source>
</evidence>
<dbReference type="Pfam" id="PF01663">
    <property type="entry name" value="Phosphodiest"/>
    <property type="match status" value="1"/>
</dbReference>
<dbReference type="AlphaFoldDB" id="A0A518H3K8"/>
<proteinExistence type="predicted"/>
<dbReference type="PANTHER" id="PTHR10151">
    <property type="entry name" value="ECTONUCLEOTIDE PYROPHOSPHATASE/PHOSPHODIESTERASE"/>
    <property type="match status" value="1"/>
</dbReference>
<dbReference type="PANTHER" id="PTHR10151:SF120">
    <property type="entry name" value="BIS(5'-ADENOSYL)-TRIPHOSPHATASE"/>
    <property type="match status" value="1"/>
</dbReference>
<dbReference type="InterPro" id="IPR002591">
    <property type="entry name" value="Phosphodiest/P_Trfase"/>
</dbReference>
<dbReference type="GO" id="GO:0016787">
    <property type="term" value="F:hydrolase activity"/>
    <property type="evidence" value="ECO:0007669"/>
    <property type="project" value="UniProtKB-ARBA"/>
</dbReference>
<name>A0A518H3K8_9BACT</name>
<sequence length="546" mass="58909">MTTTATTDRVLILGLDGATWSVLDPMRARGAMPNLDALLSRSSRGTLRSTEPPMTAAAWATMQTGCDPADHGIFDHRYFDPAAGLMRVNHSGRFRVPTLWHLLDRAGRSVVSLNLPGTYPAPEVRGIVVSGMDAPHLEAALSGAPADFAEALRREAPRYSLKYQWKRVPESLDELEANAEATVEGFLGRADGAIVADRMAPDWSALLVQFQNLDPFQHRAWRYLDVDETGIAEPKWNVAAAGVLRGLDRAIGRLCELADRRGAAVLCVSDHGFGPCLGRVHVNRILLDRGLIKLPGVAGRIRRRATQAADRLRLWGDKRKDPKARGASFHASIAATFPFDWSRTVAFAPHQDCGAMVYIPRDGAAGGPLPSNPRQVDEVRAQAREALASANHPETGEPLFPKVIDLGGDYGLDPSESGYPDLVALPDRRYWVRTKLTADRSWVAADPSLPGTHRPEGIVSLAAPGFGPDRAIDAALKDVTPSVLALLGEPIPGHVRGVPFAGLGGRATRADSGSGPVRPPHGNAFDFDPEDEAIVEQRLIDLGYLG</sequence>
<dbReference type="InterPro" id="IPR017850">
    <property type="entry name" value="Alkaline_phosphatase_core_sf"/>
</dbReference>
<dbReference type="RefSeq" id="WP_145271058.1">
    <property type="nucleotide sequence ID" value="NZ_CP036426.1"/>
</dbReference>
<gene>
    <name evidence="1" type="ORF">ElP_33440</name>
</gene>